<dbReference type="EnsemblMetazoa" id="CapteT111186">
    <property type="protein sequence ID" value="CapteP111186"/>
    <property type="gene ID" value="CapteG111186"/>
</dbReference>
<dbReference type="InterPro" id="IPR052752">
    <property type="entry name" value="NACHT-WD_repeat"/>
</dbReference>
<organism evidence="4">
    <name type="scientific">Capitella teleta</name>
    <name type="common">Polychaete worm</name>
    <dbReference type="NCBI Taxonomy" id="283909"/>
    <lineage>
        <taxon>Eukaryota</taxon>
        <taxon>Metazoa</taxon>
        <taxon>Spiralia</taxon>
        <taxon>Lophotrochozoa</taxon>
        <taxon>Annelida</taxon>
        <taxon>Polychaeta</taxon>
        <taxon>Sedentaria</taxon>
        <taxon>Scolecida</taxon>
        <taxon>Capitellidae</taxon>
        <taxon>Capitella</taxon>
    </lineage>
</organism>
<reference evidence="5" key="3">
    <citation type="submission" date="2015-06" db="UniProtKB">
        <authorList>
            <consortium name="EnsemblMetazoa"/>
        </authorList>
    </citation>
    <scope>IDENTIFICATION</scope>
</reference>
<evidence type="ECO:0000256" key="1">
    <source>
        <dbReference type="SAM" id="Coils"/>
    </source>
</evidence>
<dbReference type="InterPro" id="IPR041664">
    <property type="entry name" value="AAA_16"/>
</dbReference>
<sequence length="513" mass="59399">MEVIRGRMHDLPVIPSNAVRIFLSSTFSDFKAERNILPKKVYPELQKFCNERGLDFQVVDMRWGVTDDVMNDHLVSELCIREIRTCKKVSCGPNFVMMLGNRYGYRPFPSVIEGKEFETCVQVAEEENLDDRELVLEWYTKDDNAVPANYSLQSIGSKLKFYNDMSEERERERADDKKKWNDISTRIQRLLRLSVRMATEKGLMKTADCEKYFISVTEEEIQEGLLKATDNKLKSLCFHRRLSNLTADSELKKAGRFVDLKVDNSIDQEAQDLLSELAKEKVMKNIAEENVSEYEVEWTGEALEVSQHEQHLEYLRVFSEDFVSKMKSSIELSLLLDKGIEKETYLGRLYLEVLHHAKFATMKSQMFCGRSEIIEAVKLYLMQRRTSHCPLVIHGQSGFGKTALLSHIARCVHAWEISCSLVLRLFGTSPLSSNIFDVLQSIVVQINLSLKETPPVMDDFQMGDLRRLFWKTLDDFSEKHPDSNLILILDSVDQLSETFRSHQMHWLPRLLPP</sequence>
<dbReference type="Proteomes" id="UP000014760">
    <property type="component" value="Unassembled WGS sequence"/>
</dbReference>
<keyword evidence="1" id="KW-0175">Coiled coil</keyword>
<dbReference type="AlphaFoldDB" id="R7TRB4"/>
<dbReference type="OMA" id="RSSKNAX"/>
<evidence type="ECO:0000259" key="2">
    <source>
        <dbReference type="Pfam" id="PF13191"/>
    </source>
</evidence>
<dbReference type="Gene3D" id="3.40.50.300">
    <property type="entry name" value="P-loop containing nucleotide triphosphate hydrolases"/>
    <property type="match status" value="1"/>
</dbReference>
<dbReference type="PANTHER" id="PTHR19871:SF14">
    <property type="entry name" value="DUF4062 DOMAIN-CONTAINING PROTEIN"/>
    <property type="match status" value="1"/>
</dbReference>
<dbReference type="PANTHER" id="PTHR19871">
    <property type="entry name" value="BETA TRANSDUCIN-RELATED PROTEIN"/>
    <property type="match status" value="1"/>
</dbReference>
<evidence type="ECO:0000259" key="3">
    <source>
        <dbReference type="Pfam" id="PF13271"/>
    </source>
</evidence>
<keyword evidence="6" id="KW-1185">Reference proteome</keyword>
<feature type="coiled-coil region" evidence="1">
    <location>
        <begin position="270"/>
        <end position="297"/>
    </location>
</feature>
<accession>R7TRB4</accession>
<reference evidence="6" key="1">
    <citation type="submission" date="2012-12" db="EMBL/GenBank/DDBJ databases">
        <authorList>
            <person name="Hellsten U."/>
            <person name="Grimwood J."/>
            <person name="Chapman J.A."/>
            <person name="Shapiro H."/>
            <person name="Aerts A."/>
            <person name="Otillar R.P."/>
            <person name="Terry A.Y."/>
            <person name="Boore J.L."/>
            <person name="Simakov O."/>
            <person name="Marletaz F."/>
            <person name="Cho S.-J."/>
            <person name="Edsinger-Gonzales E."/>
            <person name="Havlak P."/>
            <person name="Kuo D.-H."/>
            <person name="Larsson T."/>
            <person name="Lv J."/>
            <person name="Arendt D."/>
            <person name="Savage R."/>
            <person name="Osoegawa K."/>
            <person name="de Jong P."/>
            <person name="Lindberg D.R."/>
            <person name="Seaver E.C."/>
            <person name="Weisblat D.A."/>
            <person name="Putnam N.H."/>
            <person name="Grigoriev I.V."/>
            <person name="Rokhsar D.S."/>
        </authorList>
    </citation>
    <scope>NUCLEOTIDE SEQUENCE</scope>
    <source>
        <strain evidence="6">I ESC-2004</strain>
    </source>
</reference>
<dbReference type="STRING" id="283909.R7TRB4"/>
<dbReference type="OrthoDB" id="2325716at2759"/>
<evidence type="ECO:0000313" key="5">
    <source>
        <dbReference type="EnsemblMetazoa" id="CapteP111186"/>
    </source>
</evidence>
<dbReference type="EMBL" id="AMQN01002564">
    <property type="status" value="NOT_ANNOTATED_CDS"/>
    <property type="molecule type" value="Genomic_DNA"/>
</dbReference>
<proteinExistence type="predicted"/>
<reference evidence="4 6" key="2">
    <citation type="journal article" date="2013" name="Nature">
        <title>Insights into bilaterian evolution from three spiralian genomes.</title>
        <authorList>
            <person name="Simakov O."/>
            <person name="Marletaz F."/>
            <person name="Cho S.J."/>
            <person name="Edsinger-Gonzales E."/>
            <person name="Havlak P."/>
            <person name="Hellsten U."/>
            <person name="Kuo D.H."/>
            <person name="Larsson T."/>
            <person name="Lv J."/>
            <person name="Arendt D."/>
            <person name="Savage R."/>
            <person name="Osoegawa K."/>
            <person name="de Jong P."/>
            <person name="Grimwood J."/>
            <person name="Chapman J.A."/>
            <person name="Shapiro H."/>
            <person name="Aerts A."/>
            <person name="Otillar R.P."/>
            <person name="Terry A.Y."/>
            <person name="Boore J.L."/>
            <person name="Grigoriev I.V."/>
            <person name="Lindberg D.R."/>
            <person name="Seaver E.C."/>
            <person name="Weisblat D.A."/>
            <person name="Putnam N.H."/>
            <person name="Rokhsar D.S."/>
        </authorList>
    </citation>
    <scope>NUCLEOTIDE SEQUENCE</scope>
    <source>
        <strain evidence="4 6">I ESC-2004</strain>
    </source>
</reference>
<dbReference type="Pfam" id="PF13271">
    <property type="entry name" value="DUF4062"/>
    <property type="match status" value="1"/>
</dbReference>
<protein>
    <recommendedName>
        <fullName evidence="7">DUF4062 domain-containing protein</fullName>
    </recommendedName>
</protein>
<dbReference type="Pfam" id="PF13191">
    <property type="entry name" value="AAA_16"/>
    <property type="match status" value="1"/>
</dbReference>
<evidence type="ECO:0000313" key="6">
    <source>
        <dbReference type="Proteomes" id="UP000014760"/>
    </source>
</evidence>
<dbReference type="InterPro" id="IPR027417">
    <property type="entry name" value="P-loop_NTPase"/>
</dbReference>
<evidence type="ECO:0008006" key="7">
    <source>
        <dbReference type="Google" id="ProtNLM"/>
    </source>
</evidence>
<dbReference type="InterPro" id="IPR025139">
    <property type="entry name" value="DUF4062"/>
</dbReference>
<feature type="domain" description="DUF4062" evidence="3">
    <location>
        <begin position="20"/>
        <end position="106"/>
    </location>
</feature>
<name>R7TRB4_CAPTE</name>
<dbReference type="EMBL" id="KB309538">
    <property type="protein sequence ID" value="ELT94036.1"/>
    <property type="molecule type" value="Genomic_DNA"/>
</dbReference>
<gene>
    <name evidence="4" type="ORF">CAPTEDRAFT_111186</name>
</gene>
<evidence type="ECO:0000313" key="4">
    <source>
        <dbReference type="EMBL" id="ELT94036.1"/>
    </source>
</evidence>
<feature type="domain" description="Orc1-like AAA ATPase" evidence="2">
    <location>
        <begin position="367"/>
        <end position="509"/>
    </location>
</feature>
<dbReference type="SUPFAM" id="SSF52540">
    <property type="entry name" value="P-loop containing nucleoside triphosphate hydrolases"/>
    <property type="match status" value="1"/>
</dbReference>
<feature type="non-terminal residue" evidence="4">
    <location>
        <position position="513"/>
    </location>
</feature>
<dbReference type="HOGENOM" id="CLU_028517_0_0_1"/>